<evidence type="ECO:0000256" key="1">
    <source>
        <dbReference type="SAM" id="Phobius"/>
    </source>
</evidence>
<dbReference type="Gene3D" id="2.80.10.50">
    <property type="match status" value="1"/>
</dbReference>
<keyword evidence="1" id="KW-0812">Transmembrane</keyword>
<feature type="transmembrane region" description="Helical" evidence="1">
    <location>
        <begin position="411"/>
        <end position="432"/>
    </location>
</feature>
<evidence type="ECO:0000313" key="2">
    <source>
        <dbReference type="EMBL" id="QHT81416.1"/>
    </source>
</evidence>
<keyword evidence="1" id="KW-0472">Membrane</keyword>
<name>A0A6C0HMQ4_9ZZZZ</name>
<dbReference type="AlphaFoldDB" id="A0A6C0HMQ4"/>
<protein>
    <submittedName>
        <fullName evidence="2">Uncharacterized protein</fullName>
    </submittedName>
</protein>
<dbReference type="InterPro" id="IPR008999">
    <property type="entry name" value="Actin-crosslinking"/>
</dbReference>
<dbReference type="EMBL" id="MN739982">
    <property type="protein sequence ID" value="QHT81416.1"/>
    <property type="molecule type" value="Genomic_DNA"/>
</dbReference>
<dbReference type="SUPFAM" id="SSF50405">
    <property type="entry name" value="Actin-crosslinking proteins"/>
    <property type="match status" value="1"/>
</dbReference>
<organism evidence="2">
    <name type="scientific">viral metagenome</name>
    <dbReference type="NCBI Taxonomy" id="1070528"/>
    <lineage>
        <taxon>unclassified sequences</taxon>
        <taxon>metagenomes</taxon>
        <taxon>organismal metagenomes</taxon>
    </lineage>
</organism>
<keyword evidence="1" id="KW-1133">Transmembrane helix</keyword>
<sequence>MSAPNTYQDFRNKTVNWCTKLQQAGILSNDQMDNCISSVSLGGSNNRLSTQIPPSGPGVNYSIYNKIPANIANTFNIIQQNRNFITNSNGAYLSEDTTGKLYFNTANIDTSDVNQPDLIWTLSQQGQGKQIYAIQSPYGHYLIANPDFTVTSNGTSSGPASNWILNFTDTNIIAQSVLYNGYYLNFDPNAGAVTLSQDKNEFIAWTLYPVLTDNTTGPSQLSSSNIIQNLTTQKQQVLTALQTAQKHDLALKSSILALNQLRSTVNDRYTRTSQYINGKFNLTEYGISTDNQNQILGKISNHKAIALSDIDSKIADYNQQLTQMHLPTGEYSVAQDNYNKLTTHLSSLALNSNTQLSNNSSIINRQNADYNNYMEQSNYNKNNLKSYEDDAATMKLNMSIMDSYVNSNYTYSYPIIIIILIVGILVSSYYTYKKFRKNVLKQYD</sequence>
<accession>A0A6C0HMQ4</accession>
<proteinExistence type="predicted"/>
<reference evidence="2" key="1">
    <citation type="journal article" date="2020" name="Nature">
        <title>Giant virus diversity and host interactions through global metagenomics.</title>
        <authorList>
            <person name="Schulz F."/>
            <person name="Roux S."/>
            <person name="Paez-Espino D."/>
            <person name="Jungbluth S."/>
            <person name="Walsh D.A."/>
            <person name="Denef V.J."/>
            <person name="McMahon K.D."/>
            <person name="Konstantinidis K.T."/>
            <person name="Eloe-Fadrosh E.A."/>
            <person name="Kyrpides N.C."/>
            <person name="Woyke T."/>
        </authorList>
    </citation>
    <scope>NUCLEOTIDE SEQUENCE</scope>
    <source>
        <strain evidence="2">GVMAG-M-3300023184-13</strain>
    </source>
</reference>